<feature type="transmembrane region" description="Helical" evidence="6">
    <location>
        <begin position="426"/>
        <end position="448"/>
    </location>
</feature>
<feature type="transmembrane region" description="Helical" evidence="6">
    <location>
        <begin position="394"/>
        <end position="414"/>
    </location>
</feature>
<organism evidence="9 10">
    <name type="scientific">Mucilaginibacter straminoryzae</name>
    <dbReference type="NCBI Taxonomy" id="2932774"/>
    <lineage>
        <taxon>Bacteria</taxon>
        <taxon>Pseudomonadati</taxon>
        <taxon>Bacteroidota</taxon>
        <taxon>Sphingobacteriia</taxon>
        <taxon>Sphingobacteriales</taxon>
        <taxon>Sphingobacteriaceae</taxon>
        <taxon>Mucilaginibacter</taxon>
    </lineage>
</organism>
<dbReference type="PANTHER" id="PTHR30619">
    <property type="entry name" value="DNA INTERNALIZATION/COMPETENCE PROTEIN COMEC/REC2"/>
    <property type="match status" value="1"/>
</dbReference>
<keyword evidence="10" id="KW-1185">Reference proteome</keyword>
<evidence type="ECO:0000256" key="1">
    <source>
        <dbReference type="ARBA" id="ARBA00004651"/>
    </source>
</evidence>
<feature type="domain" description="DUF4131" evidence="8">
    <location>
        <begin position="37"/>
        <end position="193"/>
    </location>
</feature>
<reference evidence="9" key="1">
    <citation type="submission" date="2022-04" db="EMBL/GenBank/DDBJ databases">
        <title>Mucilaginibacter sp. RS28 isolated from freshwater.</title>
        <authorList>
            <person name="Ko S.-R."/>
        </authorList>
    </citation>
    <scope>NUCLEOTIDE SEQUENCE</scope>
    <source>
        <strain evidence="9">RS28</strain>
    </source>
</reference>
<evidence type="ECO:0000313" key="9">
    <source>
        <dbReference type="EMBL" id="MCJ8211213.1"/>
    </source>
</evidence>
<evidence type="ECO:0000256" key="3">
    <source>
        <dbReference type="ARBA" id="ARBA00022692"/>
    </source>
</evidence>
<keyword evidence="3 6" id="KW-0812">Transmembrane</keyword>
<dbReference type="Proteomes" id="UP001139450">
    <property type="component" value="Unassembled WGS sequence"/>
</dbReference>
<evidence type="ECO:0000259" key="7">
    <source>
        <dbReference type="Pfam" id="PF03772"/>
    </source>
</evidence>
<sequence>MLAEHKGEIPFLIYLMPFLAGIIAGLYFPVSVEILYISIAVLFCFFLALNLTFGKANIYNHSWIGGLLIHLLLFMIGYTALELNDNRTDKAYFEKQRADLLLVRVSNEPVVKQKYVRCIADVLQCGDLYNQRKASGKLLLTIMPDERHQLQYGDELLIPANYRAVDPPANPAGFNYKAYLAHQNIYAQSFLYPGQYRVMGYQPANQIINSALKTRQYFVSLFKANIKDTTAAAIASTLILGYKADLSPEVTQTYSRTGTIHVLSVSGAHVAVVYAFIAFLLGLLKHSRKTQWLKAIIAILLIWAYALLTGFSPAVCRAALMVSMVIIGNTSFQYVNMANLLAFSAFLLLLYNPLMLVDVGFQLSYLAVAGLLMFQPVINNWITFKSKYAATLWYYISASLAAQLITFPLSAYYFHQFPVYFLISNLLIILPSAVILYSGLSALLLSMVPFLKSVAALGFWLLEKTLTYMTMALSWIEHLPYASVNKLWYTLPDCLLLSGMVLLLFLFFFNRQVRYLTASLVCLLLFSASHSYGAIKLAGDNSITFFSINKHQAMLLKNGSQGTAITDLSAADPVFKYTIQPAADSLGITYLTIINQNEDLSKNYLKKRNDLLQFKQMRVFMLRPEYLPGSGKIDVDYLYVTGNPHFQLSDISQMIAYKMLVIDATNSAKNIECMVAEAESLKIKYYVLKRNKSLTVSSN</sequence>
<comment type="caution">
    <text evidence="9">The sequence shown here is derived from an EMBL/GenBank/DDBJ whole genome shotgun (WGS) entry which is preliminary data.</text>
</comment>
<protein>
    <submittedName>
        <fullName evidence="9">ComEC family competence protein</fullName>
    </submittedName>
</protein>
<feature type="transmembrane region" description="Helical" evidence="6">
    <location>
        <begin position="488"/>
        <end position="509"/>
    </location>
</feature>
<dbReference type="InterPro" id="IPR025405">
    <property type="entry name" value="DUF4131"/>
</dbReference>
<name>A0A9X1X7P9_9SPHI</name>
<feature type="transmembrane region" description="Helical" evidence="6">
    <location>
        <begin position="63"/>
        <end position="81"/>
    </location>
</feature>
<dbReference type="Pfam" id="PF03772">
    <property type="entry name" value="Competence"/>
    <property type="match status" value="1"/>
</dbReference>
<evidence type="ECO:0000256" key="4">
    <source>
        <dbReference type="ARBA" id="ARBA00022989"/>
    </source>
</evidence>
<comment type="subcellular location">
    <subcellularLocation>
        <location evidence="1">Cell membrane</location>
        <topology evidence="1">Multi-pass membrane protein</topology>
    </subcellularLocation>
</comment>
<feature type="transmembrane region" description="Helical" evidence="6">
    <location>
        <begin position="332"/>
        <end position="351"/>
    </location>
</feature>
<dbReference type="GO" id="GO:0005886">
    <property type="term" value="C:plasma membrane"/>
    <property type="evidence" value="ECO:0007669"/>
    <property type="project" value="UniProtKB-SubCell"/>
</dbReference>
<dbReference type="Pfam" id="PF13567">
    <property type="entry name" value="DUF4131"/>
    <property type="match status" value="1"/>
</dbReference>
<keyword evidence="5 6" id="KW-0472">Membrane</keyword>
<keyword evidence="2" id="KW-1003">Cell membrane</keyword>
<keyword evidence="4 6" id="KW-1133">Transmembrane helix</keyword>
<evidence type="ECO:0000256" key="2">
    <source>
        <dbReference type="ARBA" id="ARBA00022475"/>
    </source>
</evidence>
<feature type="transmembrane region" description="Helical" evidence="6">
    <location>
        <begin position="515"/>
        <end position="535"/>
    </location>
</feature>
<feature type="transmembrane region" description="Helical" evidence="6">
    <location>
        <begin position="34"/>
        <end position="51"/>
    </location>
</feature>
<dbReference type="NCBIfam" id="TIGR00360">
    <property type="entry name" value="ComEC_N-term"/>
    <property type="match status" value="1"/>
</dbReference>
<feature type="transmembrane region" description="Helical" evidence="6">
    <location>
        <begin position="12"/>
        <end position="28"/>
    </location>
</feature>
<feature type="domain" description="ComEC/Rec2-related protein" evidence="7">
    <location>
        <begin position="238"/>
        <end position="508"/>
    </location>
</feature>
<dbReference type="AlphaFoldDB" id="A0A9X1X7P9"/>
<evidence type="ECO:0000256" key="6">
    <source>
        <dbReference type="SAM" id="Phobius"/>
    </source>
</evidence>
<proteinExistence type="predicted"/>
<dbReference type="InterPro" id="IPR052159">
    <property type="entry name" value="Competence_DNA_uptake"/>
</dbReference>
<evidence type="ECO:0000259" key="8">
    <source>
        <dbReference type="Pfam" id="PF13567"/>
    </source>
</evidence>
<feature type="transmembrane region" description="Helical" evidence="6">
    <location>
        <begin position="363"/>
        <end position="382"/>
    </location>
</feature>
<dbReference type="PANTHER" id="PTHR30619:SF1">
    <property type="entry name" value="RECOMBINATION PROTEIN 2"/>
    <property type="match status" value="1"/>
</dbReference>
<dbReference type="InterPro" id="IPR004477">
    <property type="entry name" value="ComEC_N"/>
</dbReference>
<dbReference type="EMBL" id="JALJEJ010000008">
    <property type="protein sequence ID" value="MCJ8211213.1"/>
    <property type="molecule type" value="Genomic_DNA"/>
</dbReference>
<accession>A0A9X1X7P9</accession>
<gene>
    <name evidence="9" type="ORF">MUY27_15955</name>
</gene>
<evidence type="ECO:0000256" key="5">
    <source>
        <dbReference type="ARBA" id="ARBA00023136"/>
    </source>
</evidence>
<evidence type="ECO:0000313" key="10">
    <source>
        <dbReference type="Proteomes" id="UP001139450"/>
    </source>
</evidence>
<feature type="transmembrane region" description="Helical" evidence="6">
    <location>
        <begin position="260"/>
        <end position="284"/>
    </location>
</feature>
<feature type="transmembrane region" description="Helical" evidence="6">
    <location>
        <begin position="296"/>
        <end position="320"/>
    </location>
</feature>
<dbReference type="RefSeq" id="WP_245131630.1">
    <property type="nucleotide sequence ID" value="NZ_JALJEJ010000008.1"/>
</dbReference>